<proteinExistence type="inferred from homology"/>
<gene>
    <name evidence="10" type="ORF">LTR05_008125</name>
</gene>
<evidence type="ECO:0000256" key="1">
    <source>
        <dbReference type="ARBA" id="ARBA00001974"/>
    </source>
</evidence>
<evidence type="ECO:0000256" key="3">
    <source>
        <dbReference type="ARBA" id="ARBA00022630"/>
    </source>
</evidence>
<accession>A0AAN7STU4</accession>
<dbReference type="PANTHER" id="PTHR15944:SF0">
    <property type="entry name" value="PRENYLCYSTEINE LYASE DOMAIN-CONTAINING PROTEIN"/>
    <property type="match status" value="1"/>
</dbReference>
<protein>
    <recommendedName>
        <fullName evidence="9">Prenylcysteine lyase domain-containing protein</fullName>
    </recommendedName>
</protein>
<dbReference type="Gene3D" id="3.50.50.60">
    <property type="entry name" value="FAD/NAD(P)-binding domain"/>
    <property type="match status" value="1"/>
</dbReference>
<evidence type="ECO:0000313" key="10">
    <source>
        <dbReference type="EMBL" id="KAK5081331.1"/>
    </source>
</evidence>
<evidence type="ECO:0000313" key="11">
    <source>
        <dbReference type="Proteomes" id="UP001309876"/>
    </source>
</evidence>
<dbReference type="Pfam" id="PF13450">
    <property type="entry name" value="NAD_binding_8"/>
    <property type="match status" value="1"/>
</dbReference>
<dbReference type="GO" id="GO:0001735">
    <property type="term" value="F:prenylcysteine oxidase activity"/>
    <property type="evidence" value="ECO:0007669"/>
    <property type="project" value="InterPro"/>
</dbReference>
<dbReference type="AlphaFoldDB" id="A0AAN7STU4"/>
<dbReference type="InterPro" id="IPR017046">
    <property type="entry name" value="Prenylcysteine_Oxase1"/>
</dbReference>
<dbReference type="GO" id="GO:0030327">
    <property type="term" value="P:prenylated protein catabolic process"/>
    <property type="evidence" value="ECO:0007669"/>
    <property type="project" value="TreeGrafter"/>
</dbReference>
<feature type="chain" id="PRO_5042919960" description="Prenylcysteine lyase domain-containing protein" evidence="8">
    <location>
        <begin position="23"/>
        <end position="608"/>
    </location>
</feature>
<comment type="caution">
    <text evidence="10">The sequence shown here is derived from an EMBL/GenBank/DDBJ whole genome shotgun (WGS) entry which is preliminary data.</text>
</comment>
<sequence>MWHMLGFLLGLLVLCCPTTANAEQTVLDSAQSPQPYRIAIIGAGAAGSSTAYHIRKFAQHDVPINITIFEAENHIGGRTTTINALNDPRYPVELGASIFVEINQILYNATREFGLSATSREDEGTGSAYDLGVWDGANFVFTLSNDDERSGLKGTLDGWWNIAKIIWRYGLSAFRLQSIRNSVIGRFLRMYDDAFPFQDLGEVLREVDLLPVTGQTGPELLKAAGVGERFSREVIQASSRVNYAQNLADFHGLETMVCMSTEGGMSVDGGNWRIFDRMVKEAEAGIHLGAKVHRVETLPNGKSTISYNKSNAHQIDESGFDVVVLAAPYNSSWLTLSPSPSWKPGKVDYVSLHVTLFTSPFRPDPAFFGLKSDQDHLVPDTILTTLPPDTDPDSLGRGVHGVGPTTFWSLSTLRTINPTTDTYIPPSVLSGHIPAENLISPTNNNLTSPIWPRRAPNDKQYVYKIFSPAPLTAEYLIDLFGWCTHPSLPELLRRDDCTTTTNHHNTSKHHSISTIPHALLPWHHEKQWNSYPYMTPRTDFECFDIYSCKNYTAPNATDSGHDKAAATAWKGKLYYTSPMEAFISAMEASALSGRNIARLIVDRLEGRN</sequence>
<comment type="similarity">
    <text evidence="2">Belongs to the prenylcysteine oxidase family.</text>
</comment>
<comment type="cofactor">
    <cofactor evidence="1">
        <name>FAD</name>
        <dbReference type="ChEBI" id="CHEBI:57692"/>
    </cofactor>
</comment>
<feature type="signal peptide" evidence="8">
    <location>
        <begin position="1"/>
        <end position="22"/>
    </location>
</feature>
<dbReference type="GO" id="GO:0030328">
    <property type="term" value="P:prenylcysteine catabolic process"/>
    <property type="evidence" value="ECO:0007669"/>
    <property type="project" value="InterPro"/>
</dbReference>
<organism evidence="10 11">
    <name type="scientific">Lithohypha guttulata</name>
    <dbReference type="NCBI Taxonomy" id="1690604"/>
    <lineage>
        <taxon>Eukaryota</taxon>
        <taxon>Fungi</taxon>
        <taxon>Dikarya</taxon>
        <taxon>Ascomycota</taxon>
        <taxon>Pezizomycotina</taxon>
        <taxon>Eurotiomycetes</taxon>
        <taxon>Chaetothyriomycetidae</taxon>
        <taxon>Chaetothyriales</taxon>
        <taxon>Trichomeriaceae</taxon>
        <taxon>Lithohypha</taxon>
    </lineage>
</organism>
<dbReference type="EMBL" id="JAVRRJ010000010">
    <property type="protein sequence ID" value="KAK5081331.1"/>
    <property type="molecule type" value="Genomic_DNA"/>
</dbReference>
<dbReference type="Pfam" id="PF07156">
    <property type="entry name" value="Prenylcys_lyase"/>
    <property type="match status" value="2"/>
</dbReference>
<dbReference type="PANTHER" id="PTHR15944">
    <property type="entry name" value="FARNESYLCYSTEINE LYASE"/>
    <property type="match status" value="1"/>
</dbReference>
<keyword evidence="4 8" id="KW-0732">Signal</keyword>
<dbReference type="PIRSF" id="PIRSF036292">
    <property type="entry name" value="Prenylcysteine_oxidase"/>
    <property type="match status" value="1"/>
</dbReference>
<dbReference type="InterPro" id="IPR036188">
    <property type="entry name" value="FAD/NAD-bd_sf"/>
</dbReference>
<dbReference type="Proteomes" id="UP001309876">
    <property type="component" value="Unassembled WGS sequence"/>
</dbReference>
<evidence type="ECO:0000256" key="5">
    <source>
        <dbReference type="ARBA" id="ARBA00022827"/>
    </source>
</evidence>
<evidence type="ECO:0000256" key="7">
    <source>
        <dbReference type="ARBA" id="ARBA00023180"/>
    </source>
</evidence>
<reference evidence="10 11" key="1">
    <citation type="submission" date="2023-08" db="EMBL/GenBank/DDBJ databases">
        <title>Black Yeasts Isolated from many extreme environments.</title>
        <authorList>
            <person name="Coleine C."/>
            <person name="Stajich J.E."/>
            <person name="Selbmann L."/>
        </authorList>
    </citation>
    <scope>NUCLEOTIDE SEQUENCE [LARGE SCALE GENOMIC DNA]</scope>
    <source>
        <strain evidence="10 11">CCFEE 5910</strain>
    </source>
</reference>
<name>A0AAN7STU4_9EURO</name>
<dbReference type="InterPro" id="IPR010795">
    <property type="entry name" value="Prenylcys_lyase"/>
</dbReference>
<keyword evidence="6" id="KW-0560">Oxidoreductase</keyword>
<keyword evidence="11" id="KW-1185">Reference proteome</keyword>
<feature type="domain" description="Prenylcysteine lyase" evidence="9">
    <location>
        <begin position="158"/>
        <end position="543"/>
    </location>
</feature>
<evidence type="ECO:0000256" key="2">
    <source>
        <dbReference type="ARBA" id="ARBA00009967"/>
    </source>
</evidence>
<evidence type="ECO:0000259" key="9">
    <source>
        <dbReference type="Pfam" id="PF07156"/>
    </source>
</evidence>
<keyword evidence="5" id="KW-0274">FAD</keyword>
<dbReference type="SUPFAM" id="SSF51905">
    <property type="entry name" value="FAD/NAD(P)-binding domain"/>
    <property type="match status" value="1"/>
</dbReference>
<evidence type="ECO:0000256" key="6">
    <source>
        <dbReference type="ARBA" id="ARBA00023002"/>
    </source>
</evidence>
<evidence type="ECO:0000256" key="4">
    <source>
        <dbReference type="ARBA" id="ARBA00022729"/>
    </source>
</evidence>
<evidence type="ECO:0000256" key="8">
    <source>
        <dbReference type="SAM" id="SignalP"/>
    </source>
</evidence>
<feature type="domain" description="Prenylcysteine lyase" evidence="9">
    <location>
        <begin position="566"/>
        <end position="606"/>
    </location>
</feature>
<keyword evidence="7" id="KW-0325">Glycoprotein</keyword>
<keyword evidence="3" id="KW-0285">Flavoprotein</keyword>